<proteinExistence type="predicted"/>
<dbReference type="Proteomes" id="UP000049983">
    <property type="component" value="Unassembled WGS sequence"/>
</dbReference>
<reference evidence="3" key="1">
    <citation type="submission" date="2015-07" db="EMBL/GenBank/DDBJ databases">
        <authorList>
            <person name="Rodrigo-Torres Lidia"/>
            <person name="Arahal R.David."/>
        </authorList>
    </citation>
    <scope>NUCLEOTIDE SEQUENCE [LARGE SCALE GENOMIC DNA]</scope>
    <source>
        <strain evidence="3">CECT 5096</strain>
    </source>
</reference>
<organism evidence="2 3">
    <name type="scientific">Roseibium album</name>
    <dbReference type="NCBI Taxonomy" id="311410"/>
    <lineage>
        <taxon>Bacteria</taxon>
        <taxon>Pseudomonadati</taxon>
        <taxon>Pseudomonadota</taxon>
        <taxon>Alphaproteobacteria</taxon>
        <taxon>Hyphomicrobiales</taxon>
        <taxon>Stappiaceae</taxon>
        <taxon>Roseibium</taxon>
    </lineage>
</organism>
<gene>
    <name evidence="2" type="ORF">LA5096_00818</name>
</gene>
<protein>
    <submittedName>
        <fullName evidence="2">Uncharacterized protein</fullName>
    </submittedName>
</protein>
<dbReference type="STRING" id="311410.LA5095_01962"/>
<keyword evidence="3" id="KW-1185">Reference proteome</keyword>
<dbReference type="EMBL" id="CXWC01000002">
    <property type="protein sequence ID" value="CTQ65690.1"/>
    <property type="molecule type" value="Genomic_DNA"/>
</dbReference>
<dbReference type="GeneID" id="97668260"/>
<feature type="region of interest" description="Disordered" evidence="1">
    <location>
        <begin position="127"/>
        <end position="156"/>
    </location>
</feature>
<dbReference type="OrthoDB" id="7876736at2"/>
<evidence type="ECO:0000313" key="3">
    <source>
        <dbReference type="Proteomes" id="UP000049983"/>
    </source>
</evidence>
<dbReference type="AlphaFoldDB" id="A0A0M6Z7P6"/>
<sequence>MSKDLMRELKATFDLAIRQDEARSLSKGIEWSALTEIETRHETAREDARNRFNEEYETRFEQARRDIINKAGEKNHDMPSPYGTDRFKGDAISRQADRRIRQDHEFEMTQIDEAEAREISTLIDAAETRNRSKGLAKDAFAENADRRSGEERRLKR</sequence>
<dbReference type="RefSeq" id="WP_055114486.1">
    <property type="nucleotide sequence ID" value="NZ_CXWA01000002.1"/>
</dbReference>
<evidence type="ECO:0000313" key="2">
    <source>
        <dbReference type="EMBL" id="CTQ65690.1"/>
    </source>
</evidence>
<name>A0A0M6Z7P6_9HYPH</name>
<feature type="region of interest" description="Disordered" evidence="1">
    <location>
        <begin position="70"/>
        <end position="90"/>
    </location>
</feature>
<accession>A0A0M6Z7P6</accession>
<evidence type="ECO:0000256" key="1">
    <source>
        <dbReference type="SAM" id="MobiDB-lite"/>
    </source>
</evidence>